<dbReference type="SMART" id="SM00829">
    <property type="entry name" value="PKS_ER"/>
    <property type="match status" value="1"/>
</dbReference>
<dbReference type="InterPro" id="IPR020843">
    <property type="entry name" value="ER"/>
</dbReference>
<dbReference type="EMBL" id="KN847044">
    <property type="protein sequence ID" value="KIW26362.1"/>
    <property type="molecule type" value="Genomic_DNA"/>
</dbReference>
<dbReference type="SUPFAM" id="SSF50129">
    <property type="entry name" value="GroES-like"/>
    <property type="match status" value="1"/>
</dbReference>
<name>A0A0D2AMP1_9EURO</name>
<reference evidence="2 3" key="1">
    <citation type="submission" date="2015-01" db="EMBL/GenBank/DDBJ databases">
        <title>The Genome Sequence of Cladophialophora immunda CBS83496.</title>
        <authorList>
            <consortium name="The Broad Institute Genomics Platform"/>
            <person name="Cuomo C."/>
            <person name="de Hoog S."/>
            <person name="Gorbushina A."/>
            <person name="Stielow B."/>
            <person name="Teixiera M."/>
            <person name="Abouelleil A."/>
            <person name="Chapman S.B."/>
            <person name="Priest M."/>
            <person name="Young S.K."/>
            <person name="Wortman J."/>
            <person name="Nusbaum C."/>
            <person name="Birren B."/>
        </authorList>
    </citation>
    <scope>NUCLEOTIDE SEQUENCE [LARGE SCALE GENOMIC DNA]</scope>
    <source>
        <strain evidence="2 3">CBS 83496</strain>
    </source>
</reference>
<dbReference type="Gene3D" id="3.40.50.720">
    <property type="entry name" value="NAD(P)-binding Rossmann-like Domain"/>
    <property type="match status" value="1"/>
</dbReference>
<keyword evidence="3" id="KW-1185">Reference proteome</keyword>
<dbReference type="SUPFAM" id="SSF51735">
    <property type="entry name" value="NAD(P)-binding Rossmann-fold domains"/>
    <property type="match status" value="1"/>
</dbReference>
<dbReference type="InterPro" id="IPR052585">
    <property type="entry name" value="Lipid_raft_assoc_Zn_ADH"/>
</dbReference>
<gene>
    <name evidence="2" type="ORF">PV07_09462</name>
</gene>
<dbReference type="InterPro" id="IPR013154">
    <property type="entry name" value="ADH-like_N"/>
</dbReference>
<dbReference type="PANTHER" id="PTHR43482">
    <property type="entry name" value="PROTEIN AST1-RELATED"/>
    <property type="match status" value="1"/>
</dbReference>
<dbReference type="STRING" id="569365.A0A0D2AMP1"/>
<accession>A0A0D2AMP1</accession>
<dbReference type="InterPro" id="IPR011032">
    <property type="entry name" value="GroES-like_sf"/>
</dbReference>
<dbReference type="CDD" id="cd05289">
    <property type="entry name" value="MDR_like_2"/>
    <property type="match status" value="1"/>
</dbReference>
<dbReference type="VEuPathDB" id="FungiDB:PV07_09462"/>
<evidence type="ECO:0000313" key="2">
    <source>
        <dbReference type="EMBL" id="KIW26362.1"/>
    </source>
</evidence>
<dbReference type="RefSeq" id="XP_016246578.1">
    <property type="nucleotide sequence ID" value="XM_016396722.1"/>
</dbReference>
<dbReference type="Proteomes" id="UP000054466">
    <property type="component" value="Unassembled WGS sequence"/>
</dbReference>
<sequence length="355" mass="38317">MDAVRLHLKTPHSDNPYSVFNPAPSSTLVLEHDVPIPQPTEPGQMLIRVNATTVIRDALTWPETYAEEFRILGHDFSGTVVSTYKEQNAPFKPGDEVYGMTSATRAGTWAEYAIVSAEEACLKPSQLTWAEAAAVPLSALTAYQALFEKAGIVPPDFHTSQGHSGSHEVGENPGRCRVLVTGAAGCVGLYAVQLARLAGLHVVAATSSNSRNQSLLHRLGADEVVEYGDLSKSPELFQIVIDTTGGEVLTMCWKLVSTDGTLVSVDSASYDFVEKHRKSGIADGKGAVKAMFFIVSPSTQALGRLAVALDRRLLEPFVARVMPLADARMAYDLCETVRTERGKIVLIPRHGEEAV</sequence>
<dbReference type="HOGENOM" id="CLU_026673_3_3_1"/>
<evidence type="ECO:0000313" key="3">
    <source>
        <dbReference type="Proteomes" id="UP000054466"/>
    </source>
</evidence>
<dbReference type="GeneID" id="27348656"/>
<dbReference type="AlphaFoldDB" id="A0A0D2AMP1"/>
<dbReference type="Gene3D" id="3.90.180.10">
    <property type="entry name" value="Medium-chain alcohol dehydrogenases, catalytic domain"/>
    <property type="match status" value="1"/>
</dbReference>
<dbReference type="PANTHER" id="PTHR43482:SF4">
    <property type="entry name" value="ALCOHOL DEHYDROGENASE, PUTATIVE (AFU_ORTHOLOGUE AFUA_7G06260)-RELATED"/>
    <property type="match status" value="1"/>
</dbReference>
<dbReference type="InterPro" id="IPR036291">
    <property type="entry name" value="NAD(P)-bd_dom_sf"/>
</dbReference>
<dbReference type="Pfam" id="PF13602">
    <property type="entry name" value="ADH_zinc_N_2"/>
    <property type="match status" value="1"/>
</dbReference>
<protein>
    <recommendedName>
        <fullName evidence="1">Enoyl reductase (ER) domain-containing protein</fullName>
    </recommendedName>
</protein>
<proteinExistence type="predicted"/>
<feature type="domain" description="Enoyl reductase (ER)" evidence="1">
    <location>
        <begin position="23"/>
        <end position="346"/>
    </location>
</feature>
<dbReference type="Pfam" id="PF08240">
    <property type="entry name" value="ADH_N"/>
    <property type="match status" value="1"/>
</dbReference>
<evidence type="ECO:0000259" key="1">
    <source>
        <dbReference type="SMART" id="SM00829"/>
    </source>
</evidence>
<dbReference type="GO" id="GO:0016491">
    <property type="term" value="F:oxidoreductase activity"/>
    <property type="evidence" value="ECO:0007669"/>
    <property type="project" value="InterPro"/>
</dbReference>
<dbReference type="OrthoDB" id="3509362at2759"/>
<organism evidence="2 3">
    <name type="scientific">Cladophialophora immunda</name>
    <dbReference type="NCBI Taxonomy" id="569365"/>
    <lineage>
        <taxon>Eukaryota</taxon>
        <taxon>Fungi</taxon>
        <taxon>Dikarya</taxon>
        <taxon>Ascomycota</taxon>
        <taxon>Pezizomycotina</taxon>
        <taxon>Eurotiomycetes</taxon>
        <taxon>Chaetothyriomycetidae</taxon>
        <taxon>Chaetothyriales</taxon>
        <taxon>Herpotrichiellaceae</taxon>
        <taxon>Cladophialophora</taxon>
    </lineage>
</organism>